<evidence type="ECO:0000256" key="1">
    <source>
        <dbReference type="SAM" id="SignalP"/>
    </source>
</evidence>
<proteinExistence type="predicted"/>
<dbReference type="RefSeq" id="WP_089410392.1">
    <property type="nucleotide sequence ID" value="NZ_FZOU01000014.1"/>
</dbReference>
<sequence length="429" mass="47144">MTFRLRGIFGAVCFAALAFTVGGHAQQSKLPVANDASDACPAAAETGDTTYPIRKLAFEALSAGRQAEARHLMRCALHVNPSDLVALRQIVYMDLNAGDESGAVEDIDALRGMNASTPTFEAQEGYILFHQKKNEQARAAFVRAMAGDDALIREHARQAIAVIDAQFPNHTLEIAVDGQYLNRFDDGVVDAYARYFERVGGKDSPIRAYVGARLLRDTASQNGPLPQIFSDNAFLSGVGLAYQPQGAHYFVSTEANAAYALYAGRNHTAAVIPDFRMVAGYYNLFRPGAGSPLHRLSVQANGSVGFYSRYQDNIIAYLQPQETYDLTTGALRISPFFQQSFAFDVNQQFYNNIAEMIPGVQFSLARFPGAALRAEYVRGYYLPFHTNSVNPYGSEYNDIRVRLTFDKLFFLKHSDRGESAVEPPAGGPH</sequence>
<dbReference type="Proteomes" id="UP000198356">
    <property type="component" value="Unassembled WGS sequence"/>
</dbReference>
<evidence type="ECO:0000313" key="2">
    <source>
        <dbReference type="EMBL" id="SNT42631.1"/>
    </source>
</evidence>
<dbReference type="SUPFAM" id="SSF48452">
    <property type="entry name" value="TPR-like"/>
    <property type="match status" value="1"/>
</dbReference>
<feature type="chain" id="PRO_5012263731" description="Outer membrane protein, YaiO family" evidence="1">
    <location>
        <begin position="26"/>
        <end position="429"/>
    </location>
</feature>
<reference evidence="2 3" key="1">
    <citation type="submission" date="2017-06" db="EMBL/GenBank/DDBJ databases">
        <authorList>
            <person name="Kim H.J."/>
            <person name="Triplett B.A."/>
        </authorList>
    </citation>
    <scope>NUCLEOTIDE SEQUENCE [LARGE SCALE GENOMIC DNA]</scope>
    <source>
        <strain evidence="2 3">DSM 18704</strain>
    </source>
</reference>
<keyword evidence="1" id="KW-0732">Signal</keyword>
<dbReference type="EMBL" id="FZOU01000014">
    <property type="protein sequence ID" value="SNT42631.1"/>
    <property type="molecule type" value="Genomic_DNA"/>
</dbReference>
<name>A0A239MIZ5_9BACT</name>
<accession>A0A239MIZ5</accession>
<evidence type="ECO:0000313" key="3">
    <source>
        <dbReference type="Proteomes" id="UP000198356"/>
    </source>
</evidence>
<feature type="signal peptide" evidence="1">
    <location>
        <begin position="1"/>
        <end position="25"/>
    </location>
</feature>
<keyword evidence="3" id="KW-1185">Reference proteome</keyword>
<organism evidence="2 3">
    <name type="scientific">Granulicella rosea</name>
    <dbReference type="NCBI Taxonomy" id="474952"/>
    <lineage>
        <taxon>Bacteria</taxon>
        <taxon>Pseudomonadati</taxon>
        <taxon>Acidobacteriota</taxon>
        <taxon>Terriglobia</taxon>
        <taxon>Terriglobales</taxon>
        <taxon>Acidobacteriaceae</taxon>
        <taxon>Granulicella</taxon>
    </lineage>
</organism>
<gene>
    <name evidence="2" type="ORF">SAMN05421770_1149</name>
</gene>
<dbReference type="OrthoDB" id="6703156at2"/>
<protein>
    <recommendedName>
        <fullName evidence="4">Outer membrane protein, YaiO family</fullName>
    </recommendedName>
</protein>
<dbReference type="InterPro" id="IPR011990">
    <property type="entry name" value="TPR-like_helical_dom_sf"/>
</dbReference>
<evidence type="ECO:0008006" key="4">
    <source>
        <dbReference type="Google" id="ProtNLM"/>
    </source>
</evidence>
<dbReference type="Gene3D" id="1.25.40.10">
    <property type="entry name" value="Tetratricopeptide repeat domain"/>
    <property type="match status" value="1"/>
</dbReference>
<dbReference type="AlphaFoldDB" id="A0A239MIZ5"/>